<feature type="compositionally biased region" description="Basic and acidic residues" evidence="1">
    <location>
        <begin position="239"/>
        <end position="264"/>
    </location>
</feature>
<dbReference type="Pfam" id="PF14009">
    <property type="entry name" value="PADRE"/>
    <property type="match status" value="1"/>
</dbReference>
<keyword evidence="2" id="KW-0732">Signal</keyword>
<protein>
    <recommendedName>
        <fullName evidence="4">DUF4228 domain protein</fullName>
    </recommendedName>
</protein>
<feature type="signal peptide" evidence="2">
    <location>
        <begin position="1"/>
        <end position="27"/>
    </location>
</feature>
<sequence>MCMGMKFLNLHMIPWCFQLVGNHVVSCVQFQRDPPVGSIKLMKSDGVVKMYDRPIHVSELMVEFPKHMVCRSDSLYIGQKVPALSEDEELQLGSNYFLLPKHFFQSALTFLTISSFAASASKKTAFLKKAATCQPFDILKSPSGCLRIRVSEEFLSQLILEQGKNIKEEEEETSTKRSLCTTPQLQKDYTQLVGSRHYWKPKLDTIRENKKKSKLPSSFGMKKRSRKNNIIINSSQGLKRSEHRLSLDPDDQQRSLNKDLKKSR</sequence>
<accession>A0A5B7BP95</accession>
<evidence type="ECO:0000313" key="3">
    <source>
        <dbReference type="EMBL" id="MPA70627.1"/>
    </source>
</evidence>
<organism evidence="3">
    <name type="scientific">Davidia involucrata</name>
    <name type="common">Dove tree</name>
    <dbReference type="NCBI Taxonomy" id="16924"/>
    <lineage>
        <taxon>Eukaryota</taxon>
        <taxon>Viridiplantae</taxon>
        <taxon>Streptophyta</taxon>
        <taxon>Embryophyta</taxon>
        <taxon>Tracheophyta</taxon>
        <taxon>Spermatophyta</taxon>
        <taxon>Magnoliopsida</taxon>
        <taxon>eudicotyledons</taxon>
        <taxon>Gunneridae</taxon>
        <taxon>Pentapetalae</taxon>
        <taxon>asterids</taxon>
        <taxon>Cornales</taxon>
        <taxon>Nyssaceae</taxon>
        <taxon>Davidia</taxon>
    </lineage>
</organism>
<gene>
    <name evidence="3" type="ORF">Din_040068</name>
</gene>
<name>A0A5B7BP95_DAVIN</name>
<evidence type="ECO:0008006" key="4">
    <source>
        <dbReference type="Google" id="ProtNLM"/>
    </source>
</evidence>
<dbReference type="PANTHER" id="PTHR33052">
    <property type="entry name" value="DUF4228 DOMAIN PROTEIN-RELATED"/>
    <property type="match status" value="1"/>
</dbReference>
<feature type="chain" id="PRO_5022669228" description="DUF4228 domain protein" evidence="2">
    <location>
        <begin position="28"/>
        <end position="264"/>
    </location>
</feature>
<dbReference type="AlphaFoldDB" id="A0A5B7BP95"/>
<feature type="region of interest" description="Disordered" evidence="1">
    <location>
        <begin position="210"/>
        <end position="264"/>
    </location>
</feature>
<reference evidence="3" key="1">
    <citation type="submission" date="2019-08" db="EMBL/GenBank/DDBJ databases">
        <title>Reference gene set and small RNA set construction with multiple tissues from Davidia involucrata Baill.</title>
        <authorList>
            <person name="Yang H."/>
            <person name="Zhou C."/>
            <person name="Li G."/>
            <person name="Wang J."/>
            <person name="Gao P."/>
            <person name="Wang M."/>
            <person name="Wang R."/>
            <person name="Zhao Y."/>
        </authorList>
    </citation>
    <scope>NUCLEOTIDE SEQUENCE</scope>
    <source>
        <tissue evidence="3">Mixed with DoveR01_LX</tissue>
    </source>
</reference>
<proteinExistence type="predicted"/>
<evidence type="ECO:0000256" key="2">
    <source>
        <dbReference type="SAM" id="SignalP"/>
    </source>
</evidence>
<dbReference type="InterPro" id="IPR025322">
    <property type="entry name" value="PADRE_dom"/>
</dbReference>
<evidence type="ECO:0000256" key="1">
    <source>
        <dbReference type="SAM" id="MobiDB-lite"/>
    </source>
</evidence>
<feature type="compositionally biased region" description="Polar residues" evidence="1">
    <location>
        <begin position="228"/>
        <end position="238"/>
    </location>
</feature>
<dbReference type="EMBL" id="GHES01040068">
    <property type="protein sequence ID" value="MPA70627.1"/>
    <property type="molecule type" value="Transcribed_RNA"/>
</dbReference>